<keyword evidence="3" id="KW-1185">Reference proteome</keyword>
<gene>
    <name evidence="2" type="ORF">DC094_14630</name>
</gene>
<sequence length="608" mass="63650">MSKTIFKKGAVALVVTSFLTITACGGSDSSTPVAAAPSFGAMSIVMTADGDNDSGQVSSTLTISPASSEDSFTKYNLYWGNDDCDKVGDAFTSLDKTGENLEYVLDEDTVMPQGSTHIMVFSSNGDTEMKECITMAVTDAGGLPKPPAATFTDPSTDVGTINTTVAVNELTYTEFTDDGDATDDNFDIIDGYVVYWGSNATTKLNSTALKEDFVKGTSADSISVDLGAPVAVPTGATHLLVYSYVGTVADADRVESTMARAVRIADAGFPTVTIASVSFNDVDYDKGQIQGDLEFSVTSGEEDDFNSFNIYFGDGEDKVGAAIGEVATVSGTNEYTFSFSENTQVPELADNFLLFPVKDSVERIGAPVEEDIVDNVAGSIPGDGPGAVTFFDGDVTADELSGTVTIAPATDETDVDEYVLYWATDNEIENKLYETPITRVATNSEEDVTATIPLNTVVPAAATHIVIVSSNAVGESTSETDIVIANVDNALPAAPGLITLVDNDTDGVTSAANDKLENELTFAAASEEVNITHYAIYWGDGANSILQIDSADAVIAANVSKTDLSFNFADNVDNETDIPTGATHVLVVGVNAHGNSATASFIAIDQPN</sequence>
<accession>A0A2V1GZW3</accession>
<dbReference type="Proteomes" id="UP000244906">
    <property type="component" value="Unassembled WGS sequence"/>
</dbReference>
<dbReference type="PROSITE" id="PS51257">
    <property type="entry name" value="PROKAR_LIPOPROTEIN"/>
    <property type="match status" value="1"/>
</dbReference>
<evidence type="ECO:0000313" key="3">
    <source>
        <dbReference type="Proteomes" id="UP000244906"/>
    </source>
</evidence>
<evidence type="ECO:0000256" key="1">
    <source>
        <dbReference type="SAM" id="SignalP"/>
    </source>
</evidence>
<name>A0A2V1GZW3_9GAMM</name>
<feature type="signal peptide" evidence="1">
    <location>
        <begin position="1"/>
        <end position="23"/>
    </location>
</feature>
<protein>
    <recommendedName>
        <fullName evidence="4">DUF4397 domain-containing protein</fullName>
    </recommendedName>
</protein>
<dbReference type="AlphaFoldDB" id="A0A2V1GZW3"/>
<evidence type="ECO:0000313" key="2">
    <source>
        <dbReference type="EMBL" id="PVZ67669.1"/>
    </source>
</evidence>
<feature type="chain" id="PRO_5015949654" description="DUF4397 domain-containing protein" evidence="1">
    <location>
        <begin position="24"/>
        <end position="608"/>
    </location>
</feature>
<comment type="caution">
    <text evidence="2">The sequence shown here is derived from an EMBL/GenBank/DDBJ whole genome shotgun (WGS) entry which is preliminary data.</text>
</comment>
<keyword evidence="1" id="KW-0732">Signal</keyword>
<reference evidence="2 3" key="1">
    <citation type="submission" date="2018-04" db="EMBL/GenBank/DDBJ databases">
        <title>Thalassorhabdus spongiae gen. nov., sp. nov., isolated from a marine sponge in South-West Iceland.</title>
        <authorList>
            <person name="Knobloch S."/>
            <person name="Daussin A."/>
            <person name="Johannsson R."/>
            <person name="Marteinsson V.T."/>
        </authorList>
    </citation>
    <scope>NUCLEOTIDE SEQUENCE [LARGE SCALE GENOMIC DNA]</scope>
    <source>
        <strain evidence="2 3">Hp12</strain>
    </source>
</reference>
<proteinExistence type="predicted"/>
<evidence type="ECO:0008006" key="4">
    <source>
        <dbReference type="Google" id="ProtNLM"/>
    </source>
</evidence>
<organism evidence="2 3">
    <name type="scientific">Pelagibaculum spongiae</name>
    <dbReference type="NCBI Taxonomy" id="2080658"/>
    <lineage>
        <taxon>Bacteria</taxon>
        <taxon>Pseudomonadati</taxon>
        <taxon>Pseudomonadota</taxon>
        <taxon>Gammaproteobacteria</taxon>
        <taxon>Oceanospirillales</taxon>
        <taxon>Pelagibaculum</taxon>
    </lineage>
</organism>
<dbReference type="EMBL" id="QDDL01000006">
    <property type="protein sequence ID" value="PVZ67669.1"/>
    <property type="molecule type" value="Genomic_DNA"/>
</dbReference>